<keyword evidence="1" id="KW-0560">Oxidoreductase</keyword>
<dbReference type="PANTHER" id="PTHR43364:SF4">
    <property type="entry name" value="NAD(P)-LINKED OXIDOREDUCTASE SUPERFAMILY PROTEIN"/>
    <property type="match status" value="1"/>
</dbReference>
<evidence type="ECO:0000313" key="4">
    <source>
        <dbReference type="Proteomes" id="UP001470809"/>
    </source>
</evidence>
<dbReference type="GO" id="GO:0016491">
    <property type="term" value="F:oxidoreductase activity"/>
    <property type="evidence" value="ECO:0007669"/>
    <property type="project" value="UniProtKB-KW"/>
</dbReference>
<dbReference type="InterPro" id="IPR050523">
    <property type="entry name" value="AKR_Detox_Biosynth"/>
</dbReference>
<protein>
    <submittedName>
        <fullName evidence="3">Aldo/keto reductase</fullName>
    </submittedName>
</protein>
<accession>A0AAN0M9Z1</accession>
<gene>
    <name evidence="3" type="ORF">AABB31_20430</name>
</gene>
<name>A0AAN0M9Z1_9RHOB</name>
<organism evidence="3 4">
    <name type="scientific">Yoonia rhodophyticola</name>
    <dbReference type="NCBI Taxonomy" id="3137370"/>
    <lineage>
        <taxon>Bacteria</taxon>
        <taxon>Pseudomonadati</taxon>
        <taxon>Pseudomonadota</taxon>
        <taxon>Alphaproteobacteria</taxon>
        <taxon>Rhodobacterales</taxon>
        <taxon>Paracoccaceae</taxon>
        <taxon>Yoonia</taxon>
    </lineage>
</organism>
<dbReference type="SUPFAM" id="SSF51430">
    <property type="entry name" value="NAD(P)-linked oxidoreductase"/>
    <property type="match status" value="1"/>
</dbReference>
<keyword evidence="4" id="KW-1185">Reference proteome</keyword>
<dbReference type="GO" id="GO:0005829">
    <property type="term" value="C:cytosol"/>
    <property type="evidence" value="ECO:0007669"/>
    <property type="project" value="TreeGrafter"/>
</dbReference>
<dbReference type="Pfam" id="PF00248">
    <property type="entry name" value="Aldo_ket_red"/>
    <property type="match status" value="1"/>
</dbReference>
<evidence type="ECO:0000256" key="1">
    <source>
        <dbReference type="ARBA" id="ARBA00023002"/>
    </source>
</evidence>
<evidence type="ECO:0000259" key="2">
    <source>
        <dbReference type="Pfam" id="PF00248"/>
    </source>
</evidence>
<dbReference type="InterPro" id="IPR036812">
    <property type="entry name" value="NAD(P)_OxRdtase_dom_sf"/>
</dbReference>
<dbReference type="InterPro" id="IPR018170">
    <property type="entry name" value="Aldo/ket_reductase_CS"/>
</dbReference>
<sequence>MTHLTTIDGEALSALTFGTMQFGGGADAAASQAMFDAARAAGINHFDTAVGYTGGASETLVGAMIKRDRHKIYLATKVGYKDGAGGANIMRQFDTCRKQLKEDVIDLLYMHRFDAQTPLEETFSTLAELQSNGLIRHIGVSNYAAWQVMKAQHVAQSLGTRIDVIQPMYSLVKRQAEVEVFPMATDQGIQIIPYSPLGGGLLTGKYTSGGVGRLTKDDRYRARYAQDWMHETAARLAALAADAGTDPATLAVAWVAAHKAGPSPIISARSVRQLAPSLAAADFDLSDDMYTRISGLGRAPAPATDRLEEA</sequence>
<feature type="domain" description="NADP-dependent oxidoreductase" evidence="2">
    <location>
        <begin position="15"/>
        <end position="295"/>
    </location>
</feature>
<dbReference type="InterPro" id="IPR023210">
    <property type="entry name" value="NADP_OxRdtase_dom"/>
</dbReference>
<dbReference type="PANTHER" id="PTHR43364">
    <property type="entry name" value="NADH-SPECIFIC METHYLGLYOXAL REDUCTASE-RELATED"/>
    <property type="match status" value="1"/>
</dbReference>
<dbReference type="AlphaFoldDB" id="A0AAN0M9Z1"/>
<dbReference type="PROSITE" id="PS00062">
    <property type="entry name" value="ALDOKETO_REDUCTASE_2"/>
    <property type="match status" value="1"/>
</dbReference>
<proteinExistence type="predicted"/>
<reference evidence="4" key="1">
    <citation type="submission" date="2024-04" db="EMBL/GenBank/DDBJ databases">
        <title>Phylogenomic analyses of a clade within the roseobacter group suggest taxonomic reassignments of species of the genera Aestuariivita, Citreicella, Loktanella, Nautella, Pelagibaca, Ruegeria, Thalassobius, Thiobacimonas and Tropicibacter, and the proposal o.</title>
        <authorList>
            <person name="Jeon C.O."/>
        </authorList>
    </citation>
    <scope>NUCLEOTIDE SEQUENCE [LARGE SCALE GENOMIC DNA]</scope>
    <source>
        <strain evidence="4">SS1-5</strain>
    </source>
</reference>
<dbReference type="KEGG" id="yrh:AABB31_20430"/>
<evidence type="ECO:0000313" key="3">
    <source>
        <dbReference type="EMBL" id="WZU67288.1"/>
    </source>
</evidence>
<dbReference type="RefSeq" id="WP_342076599.1">
    <property type="nucleotide sequence ID" value="NZ_CP151767.2"/>
</dbReference>
<dbReference type="Proteomes" id="UP001470809">
    <property type="component" value="Chromosome"/>
</dbReference>
<dbReference type="Gene3D" id="3.20.20.100">
    <property type="entry name" value="NADP-dependent oxidoreductase domain"/>
    <property type="match status" value="1"/>
</dbReference>
<reference evidence="3 4" key="2">
    <citation type="submission" date="2024-08" db="EMBL/GenBank/DDBJ databases">
        <title>Phylogenomic analyses of a clade within the roseobacter group suggest taxonomic reassignments of species of the genera Aestuariivita, Citreicella, Loktanella, Nautella, Pelagibaca, Ruegeria, Thalassobius, Thiobacimonas and Tropicibacter, and the proposal o.</title>
        <authorList>
            <person name="Jeon C.O."/>
        </authorList>
    </citation>
    <scope>NUCLEOTIDE SEQUENCE [LARGE SCALE GENOMIC DNA]</scope>
    <source>
        <strain evidence="3 4">SS1-5</strain>
    </source>
</reference>
<dbReference type="EMBL" id="CP151767">
    <property type="protein sequence ID" value="WZU67288.1"/>
    <property type="molecule type" value="Genomic_DNA"/>
</dbReference>